<organism evidence="1 2">
    <name type="scientific">Gossypium stocksii</name>
    <dbReference type="NCBI Taxonomy" id="47602"/>
    <lineage>
        <taxon>Eukaryota</taxon>
        <taxon>Viridiplantae</taxon>
        <taxon>Streptophyta</taxon>
        <taxon>Embryophyta</taxon>
        <taxon>Tracheophyta</taxon>
        <taxon>Spermatophyta</taxon>
        <taxon>Magnoliopsida</taxon>
        <taxon>eudicotyledons</taxon>
        <taxon>Gunneridae</taxon>
        <taxon>Pentapetalae</taxon>
        <taxon>rosids</taxon>
        <taxon>malvids</taxon>
        <taxon>Malvales</taxon>
        <taxon>Malvaceae</taxon>
        <taxon>Malvoideae</taxon>
        <taxon>Gossypium</taxon>
    </lineage>
</organism>
<accession>A0A9D3WBA3</accession>
<gene>
    <name evidence="1" type="ORF">J1N35_004176</name>
</gene>
<name>A0A9D3WBA3_9ROSI</name>
<sequence length="145" mass="16101">MSNYLAGIEYLCDCLAGCGLKVFQEEQQSIILNGLPLEYDYVVPIITTSQTPFDLQGIATALLDVEARQNAHLTQVCDRVGHVARRCFYRYDDDADFETPSSRPFQAFSQHAVAQYCYVEPSSSCMVQPFDLQGIATALLDAEAC</sequence>
<dbReference type="AlphaFoldDB" id="A0A9D3WBA3"/>
<proteinExistence type="predicted"/>
<reference evidence="1 2" key="1">
    <citation type="journal article" date="2021" name="Plant Biotechnol. J.">
        <title>Multi-omics assisted identification of the key and species-specific regulatory components of drought-tolerant mechanisms in Gossypium stocksii.</title>
        <authorList>
            <person name="Yu D."/>
            <person name="Ke L."/>
            <person name="Zhang D."/>
            <person name="Wu Y."/>
            <person name="Sun Y."/>
            <person name="Mei J."/>
            <person name="Sun J."/>
            <person name="Sun Y."/>
        </authorList>
    </citation>
    <scope>NUCLEOTIDE SEQUENCE [LARGE SCALE GENOMIC DNA]</scope>
    <source>
        <strain evidence="2">cv. E1</strain>
        <tissue evidence="1">Leaf</tissue>
    </source>
</reference>
<evidence type="ECO:0000313" key="1">
    <source>
        <dbReference type="EMBL" id="KAH1121016.1"/>
    </source>
</evidence>
<dbReference type="OrthoDB" id="1002496at2759"/>
<dbReference type="EMBL" id="JAIQCV010000002">
    <property type="protein sequence ID" value="KAH1121016.1"/>
    <property type="molecule type" value="Genomic_DNA"/>
</dbReference>
<protein>
    <submittedName>
        <fullName evidence="1">Uncharacterized protein</fullName>
    </submittedName>
</protein>
<dbReference type="Proteomes" id="UP000828251">
    <property type="component" value="Unassembled WGS sequence"/>
</dbReference>
<comment type="caution">
    <text evidence="1">The sequence shown here is derived from an EMBL/GenBank/DDBJ whole genome shotgun (WGS) entry which is preliminary data.</text>
</comment>
<keyword evidence="2" id="KW-1185">Reference proteome</keyword>
<evidence type="ECO:0000313" key="2">
    <source>
        <dbReference type="Proteomes" id="UP000828251"/>
    </source>
</evidence>